<evidence type="ECO:0000313" key="11">
    <source>
        <dbReference type="Proteomes" id="UP001642540"/>
    </source>
</evidence>
<evidence type="ECO:0000256" key="1">
    <source>
        <dbReference type="ARBA" id="ARBA00004323"/>
    </source>
</evidence>
<comment type="subcellular location">
    <subcellularLocation>
        <location evidence="1 9">Golgi apparatus membrane</location>
        <topology evidence="1 9">Single-pass type II membrane protein</topology>
    </subcellularLocation>
</comment>
<dbReference type="SUPFAM" id="SSF52540">
    <property type="entry name" value="P-loop containing nucleoside triphosphate hydrolases"/>
    <property type="match status" value="1"/>
</dbReference>
<dbReference type="Pfam" id="PF03567">
    <property type="entry name" value="Sulfotransfer_2"/>
    <property type="match status" value="1"/>
</dbReference>
<dbReference type="EMBL" id="CAXLJM020000114">
    <property type="protein sequence ID" value="CAL8137125.1"/>
    <property type="molecule type" value="Genomic_DNA"/>
</dbReference>
<accession>A0ABP1RVT1</accession>
<dbReference type="Gene3D" id="3.40.50.300">
    <property type="entry name" value="P-loop containing nucleotide triphosphate hydrolases"/>
    <property type="match status" value="1"/>
</dbReference>
<dbReference type="InterPro" id="IPR027417">
    <property type="entry name" value="P-loop_NTPase"/>
</dbReference>
<evidence type="ECO:0000256" key="8">
    <source>
        <dbReference type="ARBA" id="ARBA00023180"/>
    </source>
</evidence>
<dbReference type="PANTHER" id="PTHR12137:SF54">
    <property type="entry name" value="CARBOHYDRATE SULFOTRANSFERASE"/>
    <property type="match status" value="1"/>
</dbReference>
<keyword evidence="7 9" id="KW-0472">Membrane</keyword>
<evidence type="ECO:0000256" key="7">
    <source>
        <dbReference type="ARBA" id="ARBA00023136"/>
    </source>
</evidence>
<keyword evidence="4 9" id="KW-0812">Transmembrane</keyword>
<evidence type="ECO:0000313" key="10">
    <source>
        <dbReference type="EMBL" id="CAL8137125.1"/>
    </source>
</evidence>
<reference evidence="10 11" key="1">
    <citation type="submission" date="2024-08" db="EMBL/GenBank/DDBJ databases">
        <authorList>
            <person name="Cucini C."/>
            <person name="Frati F."/>
        </authorList>
    </citation>
    <scope>NUCLEOTIDE SEQUENCE [LARGE SCALE GENOMIC DNA]</scope>
</reference>
<dbReference type="EC" id="2.8.2.-" evidence="9"/>
<evidence type="ECO:0000256" key="5">
    <source>
        <dbReference type="ARBA" id="ARBA00022989"/>
    </source>
</evidence>
<evidence type="ECO:0000256" key="4">
    <source>
        <dbReference type="ARBA" id="ARBA00022692"/>
    </source>
</evidence>
<comment type="similarity">
    <text evidence="2 9">Belongs to the sulfotransferase 2 family.</text>
</comment>
<keyword evidence="9" id="KW-0119">Carbohydrate metabolism</keyword>
<keyword evidence="8 9" id="KW-0325">Glycoprotein</keyword>
<protein>
    <recommendedName>
        <fullName evidence="9">Carbohydrate sulfotransferase</fullName>
        <ecNumber evidence="9">2.8.2.-</ecNumber>
    </recommendedName>
</protein>
<keyword evidence="9" id="KW-0735">Signal-anchor</keyword>
<keyword evidence="6 9" id="KW-0333">Golgi apparatus</keyword>
<evidence type="ECO:0000256" key="9">
    <source>
        <dbReference type="RuleBase" id="RU364020"/>
    </source>
</evidence>
<sequence>MKLPTIRPNSIQIKPIVICITCILFICLVGLSMISLKSKGFSLRPAARRLLGLKKHSPKFCNQLARREAVNWNYFYYYKNPNTQNSIIWCKVPKAGSTTLTKMFLRLAGSKNYKNNTRVHKLLRDFYPRLPTKVMLDKMKTTKSFLVVRDPFERILSAYRDKLESYKRDLVYRDGFYYENYGRFMVQPQLQHLKNSSQNDTNMTRAPLRKEPTWNEFIAYLLKTPVSRFDEHWMPITKLCSPCNVQFDYIIKMENFESEIQKPLKDADITADNIGRSHITGSANRKLIEKYFKNLTASVVKKLYTKYKRDFMLFGYTPYKYFRLFKS</sequence>
<gene>
    <name evidence="10" type="ORF">ODALV1_LOCUS26778</name>
</gene>
<keyword evidence="5 9" id="KW-1133">Transmembrane helix</keyword>
<organism evidence="10 11">
    <name type="scientific">Orchesella dallaii</name>
    <dbReference type="NCBI Taxonomy" id="48710"/>
    <lineage>
        <taxon>Eukaryota</taxon>
        <taxon>Metazoa</taxon>
        <taxon>Ecdysozoa</taxon>
        <taxon>Arthropoda</taxon>
        <taxon>Hexapoda</taxon>
        <taxon>Collembola</taxon>
        <taxon>Entomobryomorpha</taxon>
        <taxon>Entomobryoidea</taxon>
        <taxon>Orchesellidae</taxon>
        <taxon>Orchesellinae</taxon>
        <taxon>Orchesella</taxon>
    </lineage>
</organism>
<evidence type="ECO:0000256" key="3">
    <source>
        <dbReference type="ARBA" id="ARBA00022679"/>
    </source>
</evidence>
<dbReference type="InterPro" id="IPR005331">
    <property type="entry name" value="Sulfotransferase"/>
</dbReference>
<evidence type="ECO:0000256" key="6">
    <source>
        <dbReference type="ARBA" id="ARBA00023034"/>
    </source>
</evidence>
<proteinExistence type="inferred from homology"/>
<keyword evidence="11" id="KW-1185">Reference proteome</keyword>
<dbReference type="InterPro" id="IPR018011">
    <property type="entry name" value="Carb_sulfotrans_8-10"/>
</dbReference>
<evidence type="ECO:0000256" key="2">
    <source>
        <dbReference type="ARBA" id="ARBA00006339"/>
    </source>
</evidence>
<dbReference type="Proteomes" id="UP001642540">
    <property type="component" value="Unassembled WGS sequence"/>
</dbReference>
<dbReference type="PANTHER" id="PTHR12137">
    <property type="entry name" value="CARBOHYDRATE SULFOTRANSFERASE"/>
    <property type="match status" value="1"/>
</dbReference>
<name>A0ABP1RVT1_9HEXA</name>
<feature type="transmembrane region" description="Helical" evidence="9">
    <location>
        <begin position="12"/>
        <end position="34"/>
    </location>
</feature>
<comment type="caution">
    <text evidence="10">The sequence shown here is derived from an EMBL/GenBank/DDBJ whole genome shotgun (WGS) entry which is preliminary data.</text>
</comment>
<keyword evidence="3 9" id="KW-0808">Transferase</keyword>